<dbReference type="eggNOG" id="COG0561">
    <property type="taxonomic scope" value="Bacteria"/>
</dbReference>
<dbReference type="HOGENOM" id="CLU_044146_0_3_9"/>
<dbReference type="Gene3D" id="3.30.1240.10">
    <property type="match status" value="1"/>
</dbReference>
<dbReference type="RefSeq" id="WP_044039533.1">
    <property type="nucleotide sequence ID" value="NZ_HG917868.1"/>
</dbReference>
<dbReference type="SFLD" id="SFLDS00003">
    <property type="entry name" value="Haloacid_Dehalogenase"/>
    <property type="match status" value="1"/>
</dbReference>
<dbReference type="InterPro" id="IPR036412">
    <property type="entry name" value="HAD-like_sf"/>
</dbReference>
<dbReference type="SUPFAM" id="SSF56784">
    <property type="entry name" value="HAD-like"/>
    <property type="match status" value="1"/>
</dbReference>
<proteinExistence type="predicted"/>
<dbReference type="OrthoDB" id="9781413at2"/>
<dbReference type="InterPro" id="IPR023214">
    <property type="entry name" value="HAD_sf"/>
</dbReference>
<dbReference type="SFLD" id="SFLDG01140">
    <property type="entry name" value="C2.B:_Phosphomannomutase_and_P"/>
    <property type="match status" value="1"/>
</dbReference>
<dbReference type="KEGG" id="clt:CM240_2623"/>
<dbReference type="STRING" id="1216932.CM240_2623"/>
<keyword evidence="2" id="KW-1185">Reference proteome</keyword>
<dbReference type="GO" id="GO:0016791">
    <property type="term" value="F:phosphatase activity"/>
    <property type="evidence" value="ECO:0007669"/>
    <property type="project" value="TreeGrafter"/>
</dbReference>
<reference evidence="1 2" key="1">
    <citation type="submission" date="2013-11" db="EMBL/GenBank/DDBJ databases">
        <title>Complete genome sequence of Clostridum sp. M2/40.</title>
        <authorList>
            <person name="Wibberg D."/>
            <person name="Puehler A."/>
            <person name="Schlueter A."/>
        </authorList>
    </citation>
    <scope>NUCLEOTIDE SEQUENCE [LARGE SCALE GENOMIC DNA]</scope>
    <source>
        <strain evidence="2">M2/40</strain>
    </source>
</reference>
<dbReference type="EMBL" id="HG917868">
    <property type="protein sequence ID" value="CDM69747.1"/>
    <property type="molecule type" value="Genomic_DNA"/>
</dbReference>
<dbReference type="Pfam" id="PF08282">
    <property type="entry name" value="Hydrolase_3"/>
    <property type="match status" value="1"/>
</dbReference>
<dbReference type="Gene3D" id="3.40.50.1000">
    <property type="entry name" value="HAD superfamily/HAD-like"/>
    <property type="match status" value="1"/>
</dbReference>
<protein>
    <submittedName>
        <fullName evidence="1">HAD-superfamily hydrolase, subfamily IIB</fullName>
    </submittedName>
</protein>
<dbReference type="Proteomes" id="UP000019426">
    <property type="component" value="Chromosome M2/40_rep1"/>
</dbReference>
<dbReference type="CDD" id="cd07516">
    <property type="entry name" value="HAD_Pase"/>
    <property type="match status" value="1"/>
</dbReference>
<dbReference type="NCBIfam" id="TIGR00099">
    <property type="entry name" value="Cof-subfamily"/>
    <property type="match status" value="1"/>
</dbReference>
<dbReference type="PATRIC" id="fig|1216932.3.peg.2590"/>
<dbReference type="NCBIfam" id="TIGR01484">
    <property type="entry name" value="HAD-SF-IIB"/>
    <property type="match status" value="1"/>
</dbReference>
<dbReference type="InterPro" id="IPR006379">
    <property type="entry name" value="HAD-SF_hydro_IIB"/>
</dbReference>
<dbReference type="GO" id="GO:0000287">
    <property type="term" value="F:magnesium ion binding"/>
    <property type="evidence" value="ECO:0007669"/>
    <property type="project" value="TreeGrafter"/>
</dbReference>
<dbReference type="AlphaFoldDB" id="W6S5X2"/>
<organism evidence="1 2">
    <name type="scientific">Clostridium bornimense</name>
    <dbReference type="NCBI Taxonomy" id="1216932"/>
    <lineage>
        <taxon>Bacteria</taxon>
        <taxon>Bacillati</taxon>
        <taxon>Bacillota</taxon>
        <taxon>Clostridia</taxon>
        <taxon>Eubacteriales</taxon>
        <taxon>Clostridiaceae</taxon>
        <taxon>Clostridium</taxon>
    </lineage>
</organism>
<accession>W6S5X2</accession>
<keyword evidence="1" id="KW-0378">Hydrolase</keyword>
<dbReference type="PANTHER" id="PTHR10000">
    <property type="entry name" value="PHOSPHOSERINE PHOSPHATASE"/>
    <property type="match status" value="1"/>
</dbReference>
<dbReference type="GO" id="GO:0005829">
    <property type="term" value="C:cytosol"/>
    <property type="evidence" value="ECO:0007669"/>
    <property type="project" value="TreeGrafter"/>
</dbReference>
<name>W6S5X2_9CLOT</name>
<evidence type="ECO:0000313" key="2">
    <source>
        <dbReference type="Proteomes" id="UP000019426"/>
    </source>
</evidence>
<sequence>MKTFEGVMLISDMDGTLLNKDGNISEKNIEAIREFVSLGGRFTVATGRMKKGVEKFLDRLPINAPAIIFNGSSIYDFSKKKEIYAKTLEKNVKGYLEKIKSIDPSIGIEIYCSDEIYVYNNHKRTERFKKKGYKVHYELDDTIYDMQWRKVLIVGDKCKLDNLQSIFKEKVGQANIVRSDDIYLEVMPMNTSKAMAVKILCDLLNYKLEDVFAVGDNMNDFDMLKEVGHGFVVENGDEKLKKVIKGRTTDNDNDAIYNLLRSI</sequence>
<gene>
    <name evidence="1" type="ORF">CM240_2623</name>
</gene>
<dbReference type="InterPro" id="IPR000150">
    <property type="entry name" value="Cof"/>
</dbReference>
<evidence type="ECO:0000313" key="1">
    <source>
        <dbReference type="EMBL" id="CDM69747.1"/>
    </source>
</evidence>
<dbReference type="PANTHER" id="PTHR10000:SF8">
    <property type="entry name" value="HAD SUPERFAMILY HYDROLASE-LIKE, TYPE 3"/>
    <property type="match status" value="1"/>
</dbReference>